<evidence type="ECO:0000256" key="1">
    <source>
        <dbReference type="ARBA" id="ARBA00004123"/>
    </source>
</evidence>
<keyword evidence="4" id="KW-0378">Hydrolase</keyword>
<evidence type="ECO:0000259" key="10">
    <source>
        <dbReference type="PROSITE" id="PS51192"/>
    </source>
</evidence>
<organism evidence="12 13">
    <name type="scientific">Dinoponera quadriceps</name>
    <name type="common">South American ant</name>
    <dbReference type="NCBI Taxonomy" id="609295"/>
    <lineage>
        <taxon>Eukaryota</taxon>
        <taxon>Metazoa</taxon>
        <taxon>Ecdysozoa</taxon>
        <taxon>Arthropoda</taxon>
        <taxon>Hexapoda</taxon>
        <taxon>Insecta</taxon>
        <taxon>Pterygota</taxon>
        <taxon>Neoptera</taxon>
        <taxon>Endopterygota</taxon>
        <taxon>Hymenoptera</taxon>
        <taxon>Apocrita</taxon>
        <taxon>Aculeata</taxon>
        <taxon>Formicoidea</taxon>
        <taxon>Formicidae</taxon>
        <taxon>Ponerinae</taxon>
        <taxon>Ponerini</taxon>
        <taxon>Dinoponera</taxon>
    </lineage>
</organism>
<dbReference type="PROSITE" id="PS51192">
    <property type="entry name" value="HELICASE_ATP_BIND_1"/>
    <property type="match status" value="1"/>
</dbReference>
<dbReference type="GO" id="GO:0004386">
    <property type="term" value="F:helicase activity"/>
    <property type="evidence" value="ECO:0007669"/>
    <property type="project" value="UniProtKB-KW"/>
</dbReference>
<dbReference type="SUPFAM" id="SSF52540">
    <property type="entry name" value="P-loop containing nucleoside triphosphate hydrolases"/>
    <property type="match status" value="2"/>
</dbReference>
<reference evidence="13" key="1">
    <citation type="submission" date="2025-08" db="UniProtKB">
        <authorList>
            <consortium name="RefSeq"/>
        </authorList>
    </citation>
    <scope>IDENTIFICATION</scope>
</reference>
<evidence type="ECO:0000313" key="12">
    <source>
        <dbReference type="Proteomes" id="UP000515204"/>
    </source>
</evidence>
<dbReference type="GO" id="GO:0031508">
    <property type="term" value="P:pericentric heterochromatin formation"/>
    <property type="evidence" value="ECO:0007669"/>
    <property type="project" value="TreeGrafter"/>
</dbReference>
<dbReference type="GO" id="GO:0044027">
    <property type="term" value="P:negative regulation of gene expression via chromosomal CpG island methylation"/>
    <property type="evidence" value="ECO:0007669"/>
    <property type="project" value="TreeGrafter"/>
</dbReference>
<name>A0A6P3YA70_DINQU</name>
<evidence type="ECO:0000256" key="7">
    <source>
        <dbReference type="ARBA" id="ARBA00023054"/>
    </source>
</evidence>
<keyword evidence="7" id="KW-0175">Coiled coil</keyword>
<evidence type="ECO:0000256" key="9">
    <source>
        <dbReference type="SAM" id="MobiDB-lite"/>
    </source>
</evidence>
<dbReference type="RefSeq" id="XP_014487860.1">
    <property type="nucleotide sequence ID" value="XM_014632374.1"/>
</dbReference>
<gene>
    <name evidence="13" type="primary">LOC106751471</name>
</gene>
<proteinExistence type="inferred from homology"/>
<dbReference type="SMART" id="SM00490">
    <property type="entry name" value="HELICc"/>
    <property type="match status" value="1"/>
</dbReference>
<comment type="subcellular location">
    <subcellularLocation>
        <location evidence="1">Nucleus</location>
    </subcellularLocation>
</comment>
<protein>
    <submittedName>
        <fullName evidence="13">Lymphoid-specific helicase-like</fullName>
    </submittedName>
</protein>
<feature type="domain" description="Helicase C-terminal" evidence="11">
    <location>
        <begin position="606"/>
        <end position="770"/>
    </location>
</feature>
<dbReference type="InterPro" id="IPR000330">
    <property type="entry name" value="SNF2_N"/>
</dbReference>
<dbReference type="GO" id="GO:0016787">
    <property type="term" value="F:hydrolase activity"/>
    <property type="evidence" value="ECO:0007669"/>
    <property type="project" value="UniProtKB-KW"/>
</dbReference>
<dbReference type="GO" id="GO:0005524">
    <property type="term" value="F:ATP binding"/>
    <property type="evidence" value="ECO:0007669"/>
    <property type="project" value="UniProtKB-KW"/>
</dbReference>
<keyword evidence="3" id="KW-0547">Nucleotide-binding</keyword>
<feature type="compositionally biased region" description="Low complexity" evidence="9">
    <location>
        <begin position="10"/>
        <end position="23"/>
    </location>
</feature>
<dbReference type="Pfam" id="PF00176">
    <property type="entry name" value="SNF2-rel_dom"/>
    <property type="match status" value="1"/>
</dbReference>
<feature type="compositionally biased region" description="Basic and acidic residues" evidence="9">
    <location>
        <begin position="120"/>
        <end position="134"/>
    </location>
</feature>
<dbReference type="PANTHER" id="PTHR47161:SF1">
    <property type="entry name" value="LYMPHOID-SPECIFIC HELICASE"/>
    <property type="match status" value="1"/>
</dbReference>
<dbReference type="InterPro" id="IPR049730">
    <property type="entry name" value="SNF2/RAD54-like_C"/>
</dbReference>
<dbReference type="Gene3D" id="3.40.50.10810">
    <property type="entry name" value="Tandem AAA-ATPase domain"/>
    <property type="match status" value="1"/>
</dbReference>
<dbReference type="GO" id="GO:0005721">
    <property type="term" value="C:pericentric heterochromatin"/>
    <property type="evidence" value="ECO:0007669"/>
    <property type="project" value="TreeGrafter"/>
</dbReference>
<dbReference type="InterPro" id="IPR038718">
    <property type="entry name" value="SNF2-like_sf"/>
</dbReference>
<comment type="similarity">
    <text evidence="2">Belongs to the SNF2/RAD54 helicase family.</text>
</comment>
<dbReference type="Proteomes" id="UP000515204">
    <property type="component" value="Unplaced"/>
</dbReference>
<evidence type="ECO:0000256" key="5">
    <source>
        <dbReference type="ARBA" id="ARBA00022806"/>
    </source>
</evidence>
<dbReference type="SMART" id="SM00487">
    <property type="entry name" value="DEXDc"/>
    <property type="match status" value="1"/>
</dbReference>
<evidence type="ECO:0000256" key="4">
    <source>
        <dbReference type="ARBA" id="ARBA00022801"/>
    </source>
</evidence>
<dbReference type="InterPro" id="IPR001650">
    <property type="entry name" value="Helicase_C-like"/>
</dbReference>
<dbReference type="GO" id="GO:0006346">
    <property type="term" value="P:DNA methylation-dependent constitutive heterochromatin formation"/>
    <property type="evidence" value="ECO:0007669"/>
    <property type="project" value="TreeGrafter"/>
</dbReference>
<dbReference type="CDD" id="cd18793">
    <property type="entry name" value="SF2_C_SNF"/>
    <property type="match status" value="1"/>
</dbReference>
<evidence type="ECO:0000256" key="8">
    <source>
        <dbReference type="ARBA" id="ARBA00023242"/>
    </source>
</evidence>
<dbReference type="PROSITE" id="PS51194">
    <property type="entry name" value="HELICASE_CTER"/>
    <property type="match status" value="1"/>
</dbReference>
<dbReference type="GO" id="GO:0003682">
    <property type="term" value="F:chromatin binding"/>
    <property type="evidence" value="ECO:0007669"/>
    <property type="project" value="TreeGrafter"/>
</dbReference>
<evidence type="ECO:0000256" key="6">
    <source>
        <dbReference type="ARBA" id="ARBA00022840"/>
    </source>
</evidence>
<evidence type="ECO:0000256" key="3">
    <source>
        <dbReference type="ARBA" id="ARBA00022741"/>
    </source>
</evidence>
<accession>A0A6P3YA70</accession>
<dbReference type="InterPro" id="IPR027417">
    <property type="entry name" value="P-loop_NTPase"/>
</dbReference>
<dbReference type="Gene3D" id="3.40.50.300">
    <property type="entry name" value="P-loop containing nucleotide triphosphate hydrolases"/>
    <property type="match status" value="1"/>
</dbReference>
<dbReference type="InterPro" id="IPR014001">
    <property type="entry name" value="Helicase_ATP-bd"/>
</dbReference>
<feature type="domain" description="Helicase ATP-binding" evidence="10">
    <location>
        <begin position="211"/>
        <end position="382"/>
    </location>
</feature>
<evidence type="ECO:0000313" key="13">
    <source>
        <dbReference type="RefSeq" id="XP_014487860.1"/>
    </source>
</evidence>
<evidence type="ECO:0000256" key="2">
    <source>
        <dbReference type="ARBA" id="ARBA00007025"/>
    </source>
</evidence>
<keyword evidence="8" id="KW-0539">Nucleus</keyword>
<dbReference type="KEGG" id="dqu:106751471"/>
<feature type="region of interest" description="Disordered" evidence="9">
    <location>
        <begin position="1"/>
        <end position="26"/>
    </location>
</feature>
<keyword evidence="6" id="KW-0067">ATP-binding</keyword>
<dbReference type="AlphaFoldDB" id="A0A6P3YA70"/>
<sequence length="812" mass="94240">MEANCHINHDSSNLNNSDSGSENRSSFITNTSIANDVKFSNIPLTEEKKPNSRKRQYSKINLEKKSLMEEQHKKEMDEQKYKALMHLLSKSQFYSSYILTKIEKSVEKEKNSKKMNKSNINKENKAPSKKENKRANLEKYDIRKYIPVDVQMQIETKKKRKLNLSTEEIEAELQEELDVEEKESLNAVVIVSKYFVGKLRDYQQDGLQWLKVLYENGLNGILADEMGLGKTIQVIALLCHLIEKQQAGPYLIIAPLSTIPNWMLEFERFAPDIPVVLLYGSKEERSITYPKIKKKYNITSDYKTQPVVITTFEMPLKDIKFLQSQTWRYIVIDEGHRIKNYNCLLIKALKTVKSMNRLLLTGTPLQNNLSELWSLLNFLLPEIFDDLAVFESWFDVEQLEQQENTEKILRQEEEKRILSSLREILKPFMLRRLKSEVCLEVPPKKELVVYAPLTQLQHDLYQAVLNRDIQTLRKIKEPELILPTVNGKRLKRRCVLTSKYGSLKKDSENADESGSSVDAMFTDISYNNNKCTARDAKIEQNLSIWKQYTNVTERNHDFFINIQFQNRMVMYKKIVNHPYLVHCPLDSAGLPKIDEDLVKSSGKLLVLDAMLGKLKAQKHKVLLFSTMVMILNVIEDYLSLRDYKYVRLDGSTDIELRKEYIDTFNNNKDVFLFLISTRAGGVGLNLAAADTVIIYDSDWNPQVDIQAMARCHRIGQTQPVVIYKLCTKGTIDEAIMKRSESKRILEKIVISKNWNEELNRNRLLELKQLLKSKEYKIVTSEKEVFTEVELNQLLDRSDLTGHQDTACNLSDP</sequence>
<dbReference type="FunFam" id="3.40.50.10810:FF:000015">
    <property type="entry name" value="lymphoid-specific helicase isoform X1"/>
    <property type="match status" value="1"/>
</dbReference>
<feature type="region of interest" description="Disordered" evidence="9">
    <location>
        <begin position="108"/>
        <end position="134"/>
    </location>
</feature>
<dbReference type="OrthoDB" id="448448at2759"/>
<dbReference type="GO" id="GO:0005634">
    <property type="term" value="C:nucleus"/>
    <property type="evidence" value="ECO:0007669"/>
    <property type="project" value="UniProtKB-SubCell"/>
</dbReference>
<dbReference type="PANTHER" id="PTHR47161">
    <property type="entry name" value="LYMPHOID-SPECIFIC HELICASE"/>
    <property type="match status" value="1"/>
</dbReference>
<keyword evidence="5" id="KW-0347">Helicase</keyword>
<dbReference type="GeneID" id="106751471"/>
<keyword evidence="12" id="KW-1185">Reference proteome</keyword>
<evidence type="ECO:0000259" key="11">
    <source>
        <dbReference type="PROSITE" id="PS51194"/>
    </source>
</evidence>
<dbReference type="Pfam" id="PF00271">
    <property type="entry name" value="Helicase_C"/>
    <property type="match status" value="1"/>
</dbReference>